<gene>
    <name evidence="5" type="ORF">GCM10011357_15720</name>
</gene>
<dbReference type="PIRSF" id="PIRSF019455">
    <property type="entry name" value="CopR_AtkY"/>
    <property type="match status" value="1"/>
</dbReference>
<dbReference type="Gene3D" id="1.10.4040.10">
    <property type="entry name" value="Penicillinase repressor domain"/>
    <property type="match status" value="1"/>
</dbReference>
<evidence type="ECO:0008006" key="7">
    <source>
        <dbReference type="Google" id="ProtNLM"/>
    </source>
</evidence>
<dbReference type="EMBL" id="BMGJ01000005">
    <property type="protein sequence ID" value="GGD61234.1"/>
    <property type="molecule type" value="Genomic_DNA"/>
</dbReference>
<evidence type="ECO:0000256" key="3">
    <source>
        <dbReference type="ARBA" id="ARBA00023125"/>
    </source>
</evidence>
<dbReference type="Proteomes" id="UP000614272">
    <property type="component" value="Unassembled WGS sequence"/>
</dbReference>
<name>A0ABQ1R7K3_9ALTE</name>
<proteinExistence type="inferred from homology"/>
<keyword evidence="2" id="KW-0805">Transcription regulation</keyword>
<dbReference type="SUPFAM" id="SSF46785">
    <property type="entry name" value="Winged helix' DNA-binding domain"/>
    <property type="match status" value="1"/>
</dbReference>
<dbReference type="InterPro" id="IPR005650">
    <property type="entry name" value="BlaI_family"/>
</dbReference>
<dbReference type="InterPro" id="IPR036390">
    <property type="entry name" value="WH_DNA-bd_sf"/>
</dbReference>
<dbReference type="Gene3D" id="1.10.10.10">
    <property type="entry name" value="Winged helix-like DNA-binding domain superfamily/Winged helix DNA-binding domain"/>
    <property type="match status" value="1"/>
</dbReference>
<evidence type="ECO:0000256" key="2">
    <source>
        <dbReference type="ARBA" id="ARBA00023015"/>
    </source>
</evidence>
<evidence type="ECO:0000256" key="1">
    <source>
        <dbReference type="ARBA" id="ARBA00011046"/>
    </source>
</evidence>
<keyword evidence="6" id="KW-1185">Reference proteome</keyword>
<comment type="caution">
    <text evidence="5">The sequence shown here is derived from an EMBL/GenBank/DDBJ whole genome shotgun (WGS) entry which is preliminary data.</text>
</comment>
<sequence>MKLSEYEMDVMQLFWQHEPCTASHIHQLLCEQPGRRKNVAYTTVKTIVDRLEKKGAIERHGQQGRAIVYQSLVTQSTLSKQATPGFMRRFFQGDSRNFIAHFIENEKLDDDDIAYLKTLLDSKKDSK</sequence>
<protein>
    <recommendedName>
        <fullName evidence="7">Transcriptional regulator</fullName>
    </recommendedName>
</protein>
<evidence type="ECO:0000256" key="4">
    <source>
        <dbReference type="ARBA" id="ARBA00023163"/>
    </source>
</evidence>
<organism evidence="5 6">
    <name type="scientific">Lacimicrobium alkaliphilum</name>
    <dbReference type="NCBI Taxonomy" id="1526571"/>
    <lineage>
        <taxon>Bacteria</taxon>
        <taxon>Pseudomonadati</taxon>
        <taxon>Pseudomonadota</taxon>
        <taxon>Gammaproteobacteria</taxon>
        <taxon>Alteromonadales</taxon>
        <taxon>Alteromonadaceae</taxon>
        <taxon>Lacimicrobium</taxon>
    </lineage>
</organism>
<evidence type="ECO:0000313" key="6">
    <source>
        <dbReference type="Proteomes" id="UP000614272"/>
    </source>
</evidence>
<reference evidence="6" key="1">
    <citation type="journal article" date="2019" name="Int. J. Syst. Evol. Microbiol.">
        <title>The Global Catalogue of Microorganisms (GCM) 10K type strain sequencing project: providing services to taxonomists for standard genome sequencing and annotation.</title>
        <authorList>
            <consortium name="The Broad Institute Genomics Platform"/>
            <consortium name="The Broad Institute Genome Sequencing Center for Infectious Disease"/>
            <person name="Wu L."/>
            <person name="Ma J."/>
        </authorList>
    </citation>
    <scope>NUCLEOTIDE SEQUENCE [LARGE SCALE GENOMIC DNA]</scope>
    <source>
        <strain evidence="6">CGMCC 1.12923</strain>
    </source>
</reference>
<dbReference type="RefSeq" id="WP_099033669.1">
    <property type="nucleotide sequence ID" value="NZ_BMGJ01000005.1"/>
</dbReference>
<comment type="similarity">
    <text evidence="1">Belongs to the BlaI transcriptional regulatory family.</text>
</comment>
<dbReference type="Pfam" id="PF03965">
    <property type="entry name" value="Penicillinase_R"/>
    <property type="match status" value="1"/>
</dbReference>
<keyword evidence="4" id="KW-0804">Transcription</keyword>
<keyword evidence="3" id="KW-0238">DNA-binding</keyword>
<evidence type="ECO:0000313" key="5">
    <source>
        <dbReference type="EMBL" id="GGD61234.1"/>
    </source>
</evidence>
<accession>A0ABQ1R7K3</accession>
<dbReference type="InterPro" id="IPR036388">
    <property type="entry name" value="WH-like_DNA-bd_sf"/>
</dbReference>